<keyword evidence="2" id="KW-1185">Reference proteome</keyword>
<sequence length="291" mass="32193">MSAVTFASVLAGAVERSGTSLTRLHAQLRARGARISLSTLSHWRSGHRLPDPVTSQEVLPALEELLELPSGHLRRALQPRRRVLPLSAPADLAHTMTAGPLVQEALDELGMEDWANGLQTVSAHSTMDVDADGRPSTMIMRSLDRATRTGIDRRALVIFFEQPMVRRPRLRLLAGAHEGRLVSAPEHGFFVTELLFTRPLLVGETVLTEHQYELPPDLELPGRFSVLRVRPSAELVLWVRFHPDAVPARCETVVESDTDTRVTPLDLRGASSAHLRLQDFGPGKAMIRWSS</sequence>
<reference evidence="1 2" key="1">
    <citation type="submission" date="2016-10" db="EMBL/GenBank/DDBJ databases">
        <authorList>
            <person name="de Groot N.N."/>
        </authorList>
    </citation>
    <scope>NUCLEOTIDE SEQUENCE [LARGE SCALE GENOMIC DNA]</scope>
    <source>
        <strain evidence="1 2">MON 2.2</strain>
    </source>
</reference>
<name>A0A1G6XID3_9ACTN</name>
<evidence type="ECO:0000313" key="1">
    <source>
        <dbReference type="EMBL" id="SDD77067.1"/>
    </source>
</evidence>
<gene>
    <name evidence="1" type="ORF">SAMN04489747_1702</name>
</gene>
<dbReference type="OrthoDB" id="3722161at2"/>
<accession>A0A1G6XID3</accession>
<dbReference type="RefSeq" id="WP_090592358.1">
    <property type="nucleotide sequence ID" value="NZ_LT629688.1"/>
</dbReference>
<dbReference type="Proteomes" id="UP000198546">
    <property type="component" value="Chromosome i"/>
</dbReference>
<proteinExistence type="predicted"/>
<evidence type="ECO:0000313" key="2">
    <source>
        <dbReference type="Proteomes" id="UP000198546"/>
    </source>
</evidence>
<dbReference type="STRING" id="675864.SAMN04489747_1702"/>
<organism evidence="1 2">
    <name type="scientific">Auraticoccus monumenti</name>
    <dbReference type="NCBI Taxonomy" id="675864"/>
    <lineage>
        <taxon>Bacteria</taxon>
        <taxon>Bacillati</taxon>
        <taxon>Actinomycetota</taxon>
        <taxon>Actinomycetes</taxon>
        <taxon>Propionibacteriales</taxon>
        <taxon>Propionibacteriaceae</taxon>
        <taxon>Auraticoccus</taxon>
    </lineage>
</organism>
<dbReference type="EMBL" id="LT629688">
    <property type="protein sequence ID" value="SDD77067.1"/>
    <property type="molecule type" value="Genomic_DNA"/>
</dbReference>
<dbReference type="AlphaFoldDB" id="A0A1G6XID3"/>
<protein>
    <submittedName>
        <fullName evidence="1">Uncharacterized protein</fullName>
    </submittedName>
</protein>